<evidence type="ECO:0000313" key="3">
    <source>
        <dbReference type="EMBL" id="ORV87748.1"/>
    </source>
</evidence>
<accession>A0A1X1WMH7</accession>
<dbReference type="RefSeq" id="WP_024446811.1">
    <property type="nucleotide sequence ID" value="NZ_LQPC01000030.1"/>
</dbReference>
<dbReference type="PANTHER" id="PTHR34136">
    <property type="match status" value="1"/>
</dbReference>
<dbReference type="Pfam" id="PF03808">
    <property type="entry name" value="Glyco_tran_WecG"/>
    <property type="match status" value="1"/>
</dbReference>
<organism evidence="3 4">
    <name type="scientific">Mycolicibacterium iranicum</name>
    <name type="common">Mycobacterium iranicum</name>
    <dbReference type="NCBI Taxonomy" id="912594"/>
    <lineage>
        <taxon>Bacteria</taxon>
        <taxon>Bacillati</taxon>
        <taxon>Actinomycetota</taxon>
        <taxon>Actinomycetes</taxon>
        <taxon>Mycobacteriales</taxon>
        <taxon>Mycobacteriaceae</taxon>
        <taxon>Mycolicibacterium</taxon>
    </lineage>
</organism>
<gene>
    <name evidence="3" type="ORF">AWC12_15390</name>
</gene>
<proteinExistence type="predicted"/>
<dbReference type="AlphaFoldDB" id="A0A1X1WMH7"/>
<keyword evidence="1" id="KW-0328">Glycosyltransferase</keyword>
<dbReference type="GO" id="GO:0016758">
    <property type="term" value="F:hexosyltransferase activity"/>
    <property type="evidence" value="ECO:0007669"/>
    <property type="project" value="TreeGrafter"/>
</dbReference>
<sequence length="255" mass="27273">MSRPIVTRYARFDVSTLSEAQVIDAILTRTAPLTSGEAHLVVTPNMNHVARLQSSAEFASIYERACLILPDGWPVVRLAKSLGAGISTRATGSGITHTLAHMSGEGHRVFLVGGSTPASLESASAVFRGNGWLVESEQAPVGWLGSADNLRALAQRVAAFEADVVLIGVGSPLQERVAIRLLDADGVTAVLMGVGASIDFIAGQAARRAPVWMQRLGIEWFHRILTDPARLLKRYVGDVVPFLRVVRQSHASPGH</sequence>
<name>A0A1X1WMH7_MYCIR</name>
<evidence type="ECO:0000256" key="1">
    <source>
        <dbReference type="ARBA" id="ARBA00022676"/>
    </source>
</evidence>
<dbReference type="InterPro" id="IPR004629">
    <property type="entry name" value="WecG_TagA_CpsF"/>
</dbReference>
<dbReference type="PANTHER" id="PTHR34136:SF1">
    <property type="entry name" value="UDP-N-ACETYL-D-MANNOSAMINURONIC ACID TRANSFERASE"/>
    <property type="match status" value="1"/>
</dbReference>
<dbReference type="CDD" id="cd06533">
    <property type="entry name" value="Glyco_transf_WecG_TagA"/>
    <property type="match status" value="1"/>
</dbReference>
<keyword evidence="2" id="KW-0808">Transferase</keyword>
<dbReference type="EMBL" id="LQPC01000030">
    <property type="protein sequence ID" value="ORV87748.1"/>
    <property type="molecule type" value="Genomic_DNA"/>
</dbReference>
<evidence type="ECO:0000256" key="2">
    <source>
        <dbReference type="ARBA" id="ARBA00022679"/>
    </source>
</evidence>
<reference evidence="3 4" key="1">
    <citation type="submission" date="2016-01" db="EMBL/GenBank/DDBJ databases">
        <title>The new phylogeny of the genus Mycobacterium.</title>
        <authorList>
            <person name="Tarcisio F."/>
            <person name="Conor M."/>
            <person name="Antonella G."/>
            <person name="Elisabetta G."/>
            <person name="Giulia F.S."/>
            <person name="Sara T."/>
            <person name="Anna F."/>
            <person name="Clotilde B."/>
            <person name="Roberto B."/>
            <person name="Veronica D.S."/>
            <person name="Fabio R."/>
            <person name="Monica P."/>
            <person name="Olivier J."/>
            <person name="Enrico T."/>
            <person name="Nicola S."/>
        </authorList>
    </citation>
    <scope>NUCLEOTIDE SEQUENCE [LARGE SCALE GENOMIC DNA]</scope>
    <source>
        <strain evidence="3 4">DSM 45541</strain>
    </source>
</reference>
<dbReference type="Proteomes" id="UP000193622">
    <property type="component" value="Unassembled WGS sequence"/>
</dbReference>
<dbReference type="NCBIfam" id="TIGR00696">
    <property type="entry name" value="wecG_tagA_cpsF"/>
    <property type="match status" value="1"/>
</dbReference>
<comment type="caution">
    <text evidence="3">The sequence shown here is derived from an EMBL/GenBank/DDBJ whole genome shotgun (WGS) entry which is preliminary data.</text>
</comment>
<evidence type="ECO:0000313" key="4">
    <source>
        <dbReference type="Proteomes" id="UP000193622"/>
    </source>
</evidence>
<protein>
    <recommendedName>
        <fullName evidence="5">Glycosyltransferase</fullName>
    </recommendedName>
</protein>
<evidence type="ECO:0008006" key="5">
    <source>
        <dbReference type="Google" id="ProtNLM"/>
    </source>
</evidence>